<protein>
    <submittedName>
        <fullName evidence="1">Uncharacterized protein</fullName>
    </submittedName>
</protein>
<keyword evidence="2" id="KW-1185">Reference proteome</keyword>
<dbReference type="Gramene" id="AET2Gv20043300.13">
    <property type="protein sequence ID" value="AET2Gv20043300.13"/>
    <property type="gene ID" value="AET2Gv20043300"/>
</dbReference>
<sequence length="52" mass="6172">VSLMCSQKNEWVKIFATLMCRMTYPWLGTDYFFANHALLHKVVHFIISLCYT</sequence>
<reference evidence="2" key="1">
    <citation type="journal article" date="2014" name="Science">
        <title>Ancient hybridizations among the ancestral genomes of bread wheat.</title>
        <authorList>
            <consortium name="International Wheat Genome Sequencing Consortium,"/>
            <person name="Marcussen T."/>
            <person name="Sandve S.R."/>
            <person name="Heier L."/>
            <person name="Spannagl M."/>
            <person name="Pfeifer M."/>
            <person name="Jakobsen K.S."/>
            <person name="Wulff B.B."/>
            <person name="Steuernagel B."/>
            <person name="Mayer K.F."/>
            <person name="Olsen O.A."/>
        </authorList>
    </citation>
    <scope>NUCLEOTIDE SEQUENCE [LARGE SCALE GENOMIC DNA]</scope>
    <source>
        <strain evidence="2">cv. AL8/78</strain>
    </source>
</reference>
<evidence type="ECO:0000313" key="2">
    <source>
        <dbReference type="Proteomes" id="UP000015105"/>
    </source>
</evidence>
<dbReference type="Proteomes" id="UP000015105">
    <property type="component" value="Chromosome 2D"/>
</dbReference>
<proteinExistence type="predicted"/>
<reference evidence="1" key="4">
    <citation type="submission" date="2019-03" db="UniProtKB">
        <authorList>
            <consortium name="EnsemblPlants"/>
        </authorList>
    </citation>
    <scope>IDENTIFICATION</scope>
</reference>
<reference evidence="2" key="2">
    <citation type="journal article" date="2017" name="Nat. Plants">
        <title>The Aegilops tauschii genome reveals multiple impacts of transposons.</title>
        <authorList>
            <person name="Zhao G."/>
            <person name="Zou C."/>
            <person name="Li K."/>
            <person name="Wang K."/>
            <person name="Li T."/>
            <person name="Gao L."/>
            <person name="Zhang X."/>
            <person name="Wang H."/>
            <person name="Yang Z."/>
            <person name="Liu X."/>
            <person name="Jiang W."/>
            <person name="Mao L."/>
            <person name="Kong X."/>
            <person name="Jiao Y."/>
            <person name="Jia J."/>
        </authorList>
    </citation>
    <scope>NUCLEOTIDE SEQUENCE [LARGE SCALE GENOMIC DNA]</scope>
    <source>
        <strain evidence="2">cv. AL8/78</strain>
    </source>
</reference>
<evidence type="ECO:0000313" key="1">
    <source>
        <dbReference type="EnsemblPlants" id="AET2Gv20043300.13"/>
    </source>
</evidence>
<accession>A0A453A9M6</accession>
<name>A0A453A9M6_AEGTS</name>
<dbReference type="AlphaFoldDB" id="A0A453A9M6"/>
<reference evidence="1" key="3">
    <citation type="journal article" date="2017" name="Nature">
        <title>Genome sequence of the progenitor of the wheat D genome Aegilops tauschii.</title>
        <authorList>
            <person name="Luo M.C."/>
            <person name="Gu Y.Q."/>
            <person name="Puiu D."/>
            <person name="Wang H."/>
            <person name="Twardziok S.O."/>
            <person name="Deal K.R."/>
            <person name="Huo N."/>
            <person name="Zhu T."/>
            <person name="Wang L."/>
            <person name="Wang Y."/>
            <person name="McGuire P.E."/>
            <person name="Liu S."/>
            <person name="Long H."/>
            <person name="Ramasamy R.K."/>
            <person name="Rodriguez J.C."/>
            <person name="Van S.L."/>
            <person name="Yuan L."/>
            <person name="Wang Z."/>
            <person name="Xia Z."/>
            <person name="Xiao L."/>
            <person name="Anderson O.D."/>
            <person name="Ouyang S."/>
            <person name="Liang Y."/>
            <person name="Zimin A.V."/>
            <person name="Pertea G."/>
            <person name="Qi P."/>
            <person name="Bennetzen J.L."/>
            <person name="Dai X."/>
            <person name="Dawson M.W."/>
            <person name="Muller H.G."/>
            <person name="Kugler K."/>
            <person name="Rivarola-Duarte L."/>
            <person name="Spannagl M."/>
            <person name="Mayer K.F.X."/>
            <person name="Lu F.H."/>
            <person name="Bevan M.W."/>
            <person name="Leroy P."/>
            <person name="Li P."/>
            <person name="You F.M."/>
            <person name="Sun Q."/>
            <person name="Liu Z."/>
            <person name="Lyons E."/>
            <person name="Wicker T."/>
            <person name="Salzberg S.L."/>
            <person name="Devos K.M."/>
            <person name="Dvorak J."/>
        </authorList>
    </citation>
    <scope>NUCLEOTIDE SEQUENCE [LARGE SCALE GENOMIC DNA]</scope>
    <source>
        <strain evidence="1">cv. AL8/78</strain>
    </source>
</reference>
<reference evidence="1" key="5">
    <citation type="journal article" date="2021" name="G3 (Bethesda)">
        <title>Aegilops tauschii genome assembly Aet v5.0 features greater sequence contiguity and improved annotation.</title>
        <authorList>
            <person name="Wang L."/>
            <person name="Zhu T."/>
            <person name="Rodriguez J.C."/>
            <person name="Deal K.R."/>
            <person name="Dubcovsky J."/>
            <person name="McGuire P.E."/>
            <person name="Lux T."/>
            <person name="Spannagl M."/>
            <person name="Mayer K.F.X."/>
            <person name="Baldrich P."/>
            <person name="Meyers B.C."/>
            <person name="Huo N."/>
            <person name="Gu Y.Q."/>
            <person name="Zhou H."/>
            <person name="Devos K.M."/>
            <person name="Bennetzen J.L."/>
            <person name="Unver T."/>
            <person name="Budak H."/>
            <person name="Gulick P.J."/>
            <person name="Galiba G."/>
            <person name="Kalapos B."/>
            <person name="Nelson D.R."/>
            <person name="Li P."/>
            <person name="You F.M."/>
            <person name="Luo M.C."/>
            <person name="Dvorak J."/>
        </authorList>
    </citation>
    <scope>NUCLEOTIDE SEQUENCE [LARGE SCALE GENOMIC DNA]</scope>
    <source>
        <strain evidence="1">cv. AL8/78</strain>
    </source>
</reference>
<organism evidence="1 2">
    <name type="scientific">Aegilops tauschii subsp. strangulata</name>
    <name type="common">Goatgrass</name>
    <dbReference type="NCBI Taxonomy" id="200361"/>
    <lineage>
        <taxon>Eukaryota</taxon>
        <taxon>Viridiplantae</taxon>
        <taxon>Streptophyta</taxon>
        <taxon>Embryophyta</taxon>
        <taxon>Tracheophyta</taxon>
        <taxon>Spermatophyta</taxon>
        <taxon>Magnoliopsida</taxon>
        <taxon>Liliopsida</taxon>
        <taxon>Poales</taxon>
        <taxon>Poaceae</taxon>
        <taxon>BOP clade</taxon>
        <taxon>Pooideae</taxon>
        <taxon>Triticodae</taxon>
        <taxon>Triticeae</taxon>
        <taxon>Triticinae</taxon>
        <taxon>Aegilops</taxon>
    </lineage>
</organism>
<dbReference type="EnsemblPlants" id="AET2Gv20043300.13">
    <property type="protein sequence ID" value="AET2Gv20043300.13"/>
    <property type="gene ID" value="AET2Gv20043300"/>
</dbReference>